<dbReference type="Ensembl" id="ENSCABT00000033488.1">
    <property type="protein sequence ID" value="ENSCABP00000030554.1"/>
    <property type="gene ID" value="ENSCABG00000022334.1"/>
</dbReference>
<reference evidence="1" key="1">
    <citation type="submission" date="2025-08" db="UniProtKB">
        <authorList>
            <consortium name="Ensembl"/>
        </authorList>
    </citation>
    <scope>IDENTIFICATION</scope>
</reference>
<name>A0A8C0JDP8_CHEAB</name>
<keyword evidence="2" id="KW-1185">Reference proteome</keyword>
<dbReference type="Proteomes" id="UP000694404">
    <property type="component" value="Unplaced"/>
</dbReference>
<dbReference type="AlphaFoldDB" id="A0A8C0JDP8"/>
<evidence type="ECO:0000313" key="1">
    <source>
        <dbReference type="Ensembl" id="ENSCABP00000030554.1"/>
    </source>
</evidence>
<proteinExistence type="predicted"/>
<evidence type="ECO:0000313" key="2">
    <source>
        <dbReference type="Proteomes" id="UP000694404"/>
    </source>
</evidence>
<sequence length="131" mass="14001">MLLQKPPQVPAHSPRGSAVFLAIRSSIMALPQKLSQCKKFIPEKSTRHLIAQQGTEQHEELYTLGVAYTSLVLILLPPTRILGSLVPPRVTPNLSLGDSQDPEPLGLPISTGKQAPPPCLLVICSPASLPG</sequence>
<organism evidence="1 2">
    <name type="scientific">Chelonoidis abingdonii</name>
    <name type="common">Abingdon island giant tortoise</name>
    <name type="synonym">Testudo abingdonii</name>
    <dbReference type="NCBI Taxonomy" id="106734"/>
    <lineage>
        <taxon>Eukaryota</taxon>
        <taxon>Metazoa</taxon>
        <taxon>Chordata</taxon>
        <taxon>Craniata</taxon>
        <taxon>Vertebrata</taxon>
        <taxon>Euteleostomi</taxon>
        <taxon>Archelosauria</taxon>
        <taxon>Testudinata</taxon>
        <taxon>Testudines</taxon>
        <taxon>Cryptodira</taxon>
        <taxon>Durocryptodira</taxon>
        <taxon>Testudinoidea</taxon>
        <taxon>Testudinidae</taxon>
        <taxon>Chelonoidis</taxon>
    </lineage>
</organism>
<reference evidence="1" key="2">
    <citation type="submission" date="2025-09" db="UniProtKB">
        <authorList>
            <consortium name="Ensembl"/>
        </authorList>
    </citation>
    <scope>IDENTIFICATION</scope>
</reference>
<accession>A0A8C0JDP8</accession>
<protein>
    <submittedName>
        <fullName evidence="1">Uncharacterized protein</fullName>
    </submittedName>
</protein>